<keyword evidence="10" id="KW-0808">Transferase</keyword>
<dbReference type="PANTHER" id="PTHR46568">
    <property type="entry name" value="ALKYLDIHYDROXYACETONEPHOSPHATE SYNTHASE, PEROXISOMAL"/>
    <property type="match status" value="1"/>
</dbReference>
<keyword evidence="10" id="KW-0576">Peroxisome</keyword>
<feature type="site" description="Important for enzyme activity" evidence="9">
    <location>
        <position position="348"/>
    </location>
</feature>
<name>A0A1R2BG35_9CILI</name>
<feature type="domain" description="FAD-binding PCMH-type" evidence="11">
    <location>
        <begin position="131"/>
        <end position="313"/>
    </location>
</feature>
<dbReference type="InterPro" id="IPR025650">
    <property type="entry name" value="Alkyl-DHAP_Synthase"/>
</dbReference>
<comment type="subunit">
    <text evidence="10">Homodimer.</text>
</comment>
<feature type="binding site" evidence="8">
    <location>
        <begin position="232"/>
        <end position="238"/>
    </location>
    <ligand>
        <name>FAD</name>
        <dbReference type="ChEBI" id="CHEBI:57692"/>
    </ligand>
</feature>
<dbReference type="InterPro" id="IPR006094">
    <property type="entry name" value="Oxid_FAD_bind_N"/>
</dbReference>
<evidence type="ECO:0000313" key="13">
    <source>
        <dbReference type="Proteomes" id="UP000187209"/>
    </source>
</evidence>
<evidence type="ECO:0000256" key="8">
    <source>
        <dbReference type="PIRSR" id="PIRSR625650-3"/>
    </source>
</evidence>
<dbReference type="Gene3D" id="1.10.45.10">
    <property type="entry name" value="Vanillyl-alcohol Oxidase, Chain A, domain 4"/>
    <property type="match status" value="1"/>
</dbReference>
<keyword evidence="10" id="KW-0443">Lipid metabolism</keyword>
<evidence type="ECO:0000313" key="12">
    <source>
        <dbReference type="EMBL" id="OMJ75689.1"/>
    </source>
</evidence>
<comment type="subcellular location">
    <subcellularLocation>
        <location evidence="10">Peroxisome</location>
    </subcellularLocation>
</comment>
<sequence>MDRCKQRLGLISNHLAHVPKHTWFRSDGWGFRDSKFDLNNQNQLVLLGNRYEDSGKVFPHFTKWIEQYGLDITSRTKPQKKIPIDPPRENPQFIEKVKNFCTYMTQDQEERSFHSHGHTLQEMCAVKFGKIERAVDLVVYPGCESDVQGILSLANEHNVLLVPYGGGTNVTHALMLDPKEDRFICSVDMSKMNHILQVNLTSMTATVEAGIAGRDLEKELAKYGVCCGHEPDSVEFSTLGGWISTRASGMKKNVYGNIEDIVLTARIVTPIGTWEKPCGAPRVSTGPDTNHFVIGHEGLFGIITQATIKIKFIPEEKDFDSILFPSYEIGAKFMYECGIRLIRPASIRLVDNEQFKFAMALKPDEASGFKGFVDSAKKIYVTKIKGYDPEQMCVCTLVFEGSKEQVFLQKKQIFHLANKYQGLRAGPENGKRGYFLTFTIAYIRDFGMEFYLYAESFEASVPWEHLTKFLKNVPSAIKQACAAKGIQKRPFVSSRITQIYDTGCCVYVYFGFIAKDLPDPLKVYSEIEDLAREEIMKNGGSLSHHHGVGKLRKGFMSKACGETSMAVLRGIQQVLDPKRIMANSNLI</sequence>
<dbReference type="GO" id="GO:0005777">
    <property type="term" value="C:peroxisome"/>
    <property type="evidence" value="ECO:0007669"/>
    <property type="project" value="UniProtKB-SubCell"/>
</dbReference>
<feature type="binding site" evidence="8">
    <location>
        <begin position="297"/>
        <end position="303"/>
    </location>
    <ligand>
        <name>FAD</name>
        <dbReference type="ChEBI" id="CHEBI:57692"/>
    </ligand>
</feature>
<dbReference type="Gene3D" id="3.30.465.10">
    <property type="match status" value="1"/>
</dbReference>
<comment type="cofactor">
    <cofactor evidence="8 10">
        <name>FAD</name>
        <dbReference type="ChEBI" id="CHEBI:57692"/>
    </cofactor>
</comment>
<evidence type="ECO:0000259" key="11">
    <source>
        <dbReference type="PROSITE" id="PS51387"/>
    </source>
</evidence>
<dbReference type="SUPFAM" id="SSF55103">
    <property type="entry name" value="FAD-linked oxidases, C-terminal domain"/>
    <property type="match status" value="1"/>
</dbReference>
<reference evidence="12 13" key="1">
    <citation type="submission" date="2016-11" db="EMBL/GenBank/DDBJ databases">
        <title>The macronuclear genome of Stentor coeruleus: a giant cell with tiny introns.</title>
        <authorList>
            <person name="Slabodnick M."/>
            <person name="Ruby J.G."/>
            <person name="Reiff S.B."/>
            <person name="Swart E.C."/>
            <person name="Gosai S."/>
            <person name="Prabakaran S."/>
            <person name="Witkowska E."/>
            <person name="Larue G.E."/>
            <person name="Fisher S."/>
            <person name="Freeman R.M."/>
            <person name="Gunawardena J."/>
            <person name="Chu W."/>
            <person name="Stover N.A."/>
            <person name="Gregory B.D."/>
            <person name="Nowacki M."/>
            <person name="Derisi J."/>
            <person name="Roy S.W."/>
            <person name="Marshall W.F."/>
            <person name="Sood P."/>
        </authorList>
    </citation>
    <scope>NUCLEOTIDE SEQUENCE [LARGE SCALE GENOMIC DNA]</scope>
    <source>
        <strain evidence="12">WM001</strain>
    </source>
</reference>
<dbReference type="InterPro" id="IPR036318">
    <property type="entry name" value="FAD-bd_PCMH-like_sf"/>
</dbReference>
<gene>
    <name evidence="12" type="ORF">SteCoe_25128</name>
</gene>
<proteinExistence type="inferred from homology"/>
<dbReference type="InterPro" id="IPR004113">
    <property type="entry name" value="FAD-bd_oxidored_4_C"/>
</dbReference>
<organism evidence="12 13">
    <name type="scientific">Stentor coeruleus</name>
    <dbReference type="NCBI Taxonomy" id="5963"/>
    <lineage>
        <taxon>Eukaryota</taxon>
        <taxon>Sar</taxon>
        <taxon>Alveolata</taxon>
        <taxon>Ciliophora</taxon>
        <taxon>Postciliodesmatophora</taxon>
        <taxon>Heterotrichea</taxon>
        <taxon>Heterotrichida</taxon>
        <taxon>Stentoridae</taxon>
        <taxon>Stentor</taxon>
    </lineage>
</organism>
<accession>A0A1R2BG35</accession>
<dbReference type="EMBL" id="MPUH01000675">
    <property type="protein sequence ID" value="OMJ75689.1"/>
    <property type="molecule type" value="Genomic_DNA"/>
</dbReference>
<evidence type="ECO:0000256" key="10">
    <source>
        <dbReference type="RuleBase" id="RU363113"/>
    </source>
</evidence>
<comment type="catalytic activity">
    <reaction evidence="10">
        <text>a long chain fatty alcohol + a 1-acylglycerone 3-phosphate = a 1-O-alkylglycerone 3-phosphate + a long-chain fatty acid + H(+)</text>
        <dbReference type="Rhea" id="RHEA:36171"/>
        <dbReference type="ChEBI" id="CHEBI:15378"/>
        <dbReference type="ChEBI" id="CHEBI:17135"/>
        <dbReference type="ChEBI" id="CHEBI:57534"/>
        <dbReference type="ChEBI" id="CHEBI:57560"/>
        <dbReference type="ChEBI" id="CHEBI:73315"/>
        <dbReference type="EC" id="2.5.1.26"/>
    </reaction>
</comment>
<keyword evidence="5 8" id="KW-0274">FAD</keyword>
<keyword evidence="13" id="KW-1185">Reference proteome</keyword>
<keyword evidence="4 10" id="KW-0285">Flavoprotein</keyword>
<comment type="pathway">
    <text evidence="1 10">Glycerolipid metabolism; ether lipid biosynthesis.</text>
</comment>
<dbReference type="AlphaFoldDB" id="A0A1R2BG35"/>
<dbReference type="Gene3D" id="3.30.160.650">
    <property type="match status" value="1"/>
</dbReference>
<comment type="caution">
    <text evidence="12">The sequence shown here is derived from an EMBL/GenBank/DDBJ whole genome shotgun (WGS) entry which is preliminary data.</text>
</comment>
<dbReference type="InterPro" id="IPR016164">
    <property type="entry name" value="FAD-linked_Oxase-like_C"/>
</dbReference>
<dbReference type="InterPro" id="IPR016171">
    <property type="entry name" value="Vanillyl_alc_oxidase_C-sub2"/>
</dbReference>
<protein>
    <recommendedName>
        <fullName evidence="3 10">Alkylglycerone-phosphate synthase</fullName>
        <shortName evidence="10">Alkyl-DHAP synthase</shortName>
        <ecNumber evidence="3 10">2.5.1.26</ecNumber>
    </recommendedName>
</protein>
<dbReference type="Proteomes" id="UP000187209">
    <property type="component" value="Unassembled WGS sequence"/>
</dbReference>
<dbReference type="SUPFAM" id="SSF56176">
    <property type="entry name" value="FAD-binding/transporter-associated domain-like"/>
    <property type="match status" value="1"/>
</dbReference>
<dbReference type="InterPro" id="IPR016166">
    <property type="entry name" value="FAD-bd_PCMH"/>
</dbReference>
<evidence type="ECO:0000256" key="1">
    <source>
        <dbReference type="ARBA" id="ARBA00004670"/>
    </source>
</evidence>
<dbReference type="EC" id="2.5.1.26" evidence="3 10"/>
<keyword evidence="10" id="KW-0444">Lipid biosynthesis</keyword>
<evidence type="ECO:0000256" key="4">
    <source>
        <dbReference type="ARBA" id="ARBA00022630"/>
    </source>
</evidence>
<comment type="function">
    <text evidence="10">Catalyzes the exchange of an acyl for a long-chain alkyl group and the formation of the ether bond in the biosynthesis of ether phospholipids.</text>
</comment>
<dbReference type="GO" id="GO:0008611">
    <property type="term" value="P:ether lipid biosynthetic process"/>
    <property type="evidence" value="ECO:0007669"/>
    <property type="project" value="UniProtKB-UniPathway"/>
</dbReference>
<dbReference type="Pfam" id="PF02913">
    <property type="entry name" value="FAD-oxidase_C"/>
    <property type="match status" value="1"/>
</dbReference>
<comment type="similarity">
    <text evidence="2 10">Belongs to the FAD-binding oxidoreductase/transferase type 4 family.</text>
</comment>
<evidence type="ECO:0000256" key="5">
    <source>
        <dbReference type="ARBA" id="ARBA00022827"/>
    </source>
</evidence>
<dbReference type="PANTHER" id="PTHR46568:SF1">
    <property type="entry name" value="ALKYLDIHYDROXYACETONEPHOSPHATE SYNTHASE, PEROXISOMAL"/>
    <property type="match status" value="1"/>
</dbReference>
<evidence type="ECO:0000256" key="2">
    <source>
        <dbReference type="ARBA" id="ARBA00008000"/>
    </source>
</evidence>
<dbReference type="InterPro" id="IPR016169">
    <property type="entry name" value="FAD-bd_PCMH_sub2"/>
</dbReference>
<evidence type="ECO:0000256" key="3">
    <source>
        <dbReference type="ARBA" id="ARBA00012385"/>
    </source>
</evidence>
<evidence type="ECO:0000256" key="9">
    <source>
        <dbReference type="PIRSR" id="PIRSR625650-4"/>
    </source>
</evidence>
<dbReference type="Pfam" id="PF01565">
    <property type="entry name" value="FAD_binding_4"/>
    <property type="match status" value="1"/>
</dbReference>
<evidence type="ECO:0000256" key="6">
    <source>
        <dbReference type="PIRSR" id="PIRSR625650-1"/>
    </source>
</evidence>
<dbReference type="Gene3D" id="3.30.70.3450">
    <property type="match status" value="1"/>
</dbReference>
<dbReference type="Gene3D" id="3.30.300.330">
    <property type="match status" value="1"/>
</dbReference>
<dbReference type="GO" id="GO:0071949">
    <property type="term" value="F:FAD binding"/>
    <property type="evidence" value="ECO:0007669"/>
    <property type="project" value="InterPro"/>
</dbReference>
<feature type="binding site" evidence="7">
    <location>
        <position position="444"/>
    </location>
    <ligand>
        <name>substrate</name>
    </ligand>
</feature>
<dbReference type="GO" id="GO:0008609">
    <property type="term" value="F:alkylglycerone-phosphate synthase activity"/>
    <property type="evidence" value="ECO:0007669"/>
    <property type="project" value="UniProtKB-EC"/>
</dbReference>
<feature type="binding site" evidence="8">
    <location>
        <begin position="245"/>
        <end position="248"/>
    </location>
    <ligand>
        <name>FAD</name>
        <dbReference type="ChEBI" id="CHEBI:57692"/>
    </ligand>
</feature>
<evidence type="ECO:0000256" key="7">
    <source>
        <dbReference type="PIRSR" id="PIRSR625650-2"/>
    </source>
</evidence>
<dbReference type="PROSITE" id="PS51387">
    <property type="entry name" value="FAD_PCMH"/>
    <property type="match status" value="1"/>
</dbReference>
<dbReference type="UniPathway" id="UPA00781"/>
<feature type="active site" description="Proton donor/acceptor" evidence="6">
    <location>
        <position position="507"/>
    </location>
</feature>
<dbReference type="OrthoDB" id="5332616at2759"/>